<evidence type="ECO:0000256" key="1">
    <source>
        <dbReference type="SAM" id="MobiDB-lite"/>
    </source>
</evidence>
<keyword evidence="3" id="KW-1185">Reference proteome</keyword>
<evidence type="ECO:0000313" key="2">
    <source>
        <dbReference type="EMBL" id="MSU90433.1"/>
    </source>
</evidence>
<proteinExistence type="predicted"/>
<evidence type="ECO:0000313" key="3">
    <source>
        <dbReference type="Proteomes" id="UP000474957"/>
    </source>
</evidence>
<organism evidence="2 3">
    <name type="scientific">Halovulum marinum</name>
    <dbReference type="NCBI Taxonomy" id="2662447"/>
    <lineage>
        <taxon>Bacteria</taxon>
        <taxon>Pseudomonadati</taxon>
        <taxon>Pseudomonadota</taxon>
        <taxon>Alphaproteobacteria</taxon>
        <taxon>Rhodobacterales</taxon>
        <taxon>Paracoccaceae</taxon>
        <taxon>Halovulum</taxon>
    </lineage>
</organism>
<reference evidence="2 3" key="1">
    <citation type="submission" date="2019-10" db="EMBL/GenBank/DDBJ databases">
        <title>Cognatihalovulum marinum gen. nov. sp. nov., a new member of the family Rhodobacteraceae isolated from deep seawater of the Northwest Indian Ocean.</title>
        <authorList>
            <person name="Ruan C."/>
            <person name="Wang J."/>
            <person name="Zheng X."/>
            <person name="Song L."/>
            <person name="Zhu Y."/>
            <person name="Huang Y."/>
            <person name="Lu Z."/>
            <person name="Du W."/>
            <person name="Huang L."/>
            <person name="Dai X."/>
        </authorList>
    </citation>
    <scope>NUCLEOTIDE SEQUENCE [LARGE SCALE GENOMIC DNA]</scope>
    <source>
        <strain evidence="2 3">2CG4</strain>
    </source>
</reference>
<dbReference type="EMBL" id="WIND01000009">
    <property type="protein sequence ID" value="MSU90433.1"/>
    <property type="molecule type" value="Genomic_DNA"/>
</dbReference>
<feature type="compositionally biased region" description="Polar residues" evidence="1">
    <location>
        <begin position="71"/>
        <end position="98"/>
    </location>
</feature>
<protein>
    <submittedName>
        <fullName evidence="2">Uncharacterized protein</fullName>
    </submittedName>
</protein>
<dbReference type="RefSeq" id="WP_154446926.1">
    <property type="nucleotide sequence ID" value="NZ_WIND01000009.1"/>
</dbReference>
<sequence>MFEHSYVQVMSTPNELKTAKNCHYAEVCAFMQRVRVQSMTWESHQVFIVNQMPMESMMKKPNHAADMKNANKGTSGQNKTHAKNQGNRGQQLNPNQRPGTPKKP</sequence>
<feature type="region of interest" description="Disordered" evidence="1">
    <location>
        <begin position="58"/>
        <end position="104"/>
    </location>
</feature>
<dbReference type="AlphaFoldDB" id="A0A6L5Z1J7"/>
<accession>A0A6L5Z1J7</accession>
<gene>
    <name evidence="2" type="ORF">GE300_12525</name>
</gene>
<dbReference type="Proteomes" id="UP000474957">
    <property type="component" value="Unassembled WGS sequence"/>
</dbReference>
<comment type="caution">
    <text evidence="2">The sequence shown here is derived from an EMBL/GenBank/DDBJ whole genome shotgun (WGS) entry which is preliminary data.</text>
</comment>
<name>A0A6L5Z1J7_9RHOB</name>